<name>A0A271LPE8_9HYPH</name>
<evidence type="ECO:0000313" key="3">
    <source>
        <dbReference type="Proteomes" id="UP000216442"/>
    </source>
</evidence>
<accession>A0A271LPE8</accession>
<proteinExistence type="predicted"/>
<dbReference type="SUPFAM" id="SSF53187">
    <property type="entry name" value="Zn-dependent exopeptidases"/>
    <property type="match status" value="1"/>
</dbReference>
<gene>
    <name evidence="2" type="ORF">CIT26_09935</name>
</gene>
<reference evidence="2 3" key="1">
    <citation type="submission" date="2017-08" db="EMBL/GenBank/DDBJ databases">
        <title>Mesorhizobium wenxinae sp. nov., a novel rhizobial species isolated from root nodules of chickpea (Cicer arietinum L.).</title>
        <authorList>
            <person name="Zhang J."/>
        </authorList>
    </citation>
    <scope>NUCLEOTIDE SEQUENCE [LARGE SCALE GENOMIC DNA]</scope>
    <source>
        <strain evidence="2 3">SDW018</strain>
    </source>
</reference>
<evidence type="ECO:0000256" key="1">
    <source>
        <dbReference type="SAM" id="MobiDB-lite"/>
    </source>
</evidence>
<protein>
    <submittedName>
        <fullName evidence="2">Uncharacterized protein</fullName>
    </submittedName>
</protein>
<comment type="caution">
    <text evidence="2">The sequence shown here is derived from an EMBL/GenBank/DDBJ whole genome shotgun (WGS) entry which is preliminary data.</text>
</comment>
<dbReference type="AlphaFoldDB" id="A0A271LPE8"/>
<dbReference type="Gene3D" id="3.40.630.10">
    <property type="entry name" value="Zn peptidases"/>
    <property type="match status" value="1"/>
</dbReference>
<keyword evidence="3" id="KW-1185">Reference proteome</keyword>
<feature type="region of interest" description="Disordered" evidence="1">
    <location>
        <begin position="59"/>
        <end position="83"/>
    </location>
</feature>
<sequence length="144" mass="16011">MKSLEAFGDLQREATEWRHYLHENAELDYRLHNTAKFVTEKLASSGALLPLARSTTGAYPEWDENRGSSPVPNAALPGQLPCPRSLRASPKSWAAMDLLSPARRGPYRPDRMLTSSNPTFRSIRQLMQVSSLGWLTLTVAASKS</sequence>
<evidence type="ECO:0000313" key="2">
    <source>
        <dbReference type="EMBL" id="PAQ10031.1"/>
    </source>
</evidence>
<dbReference type="EMBL" id="NPKJ01000036">
    <property type="protein sequence ID" value="PAQ10031.1"/>
    <property type="molecule type" value="Genomic_DNA"/>
</dbReference>
<organism evidence="2 3">
    <name type="scientific">Mesorhizobium temperatum</name>
    <dbReference type="NCBI Taxonomy" id="241416"/>
    <lineage>
        <taxon>Bacteria</taxon>
        <taxon>Pseudomonadati</taxon>
        <taxon>Pseudomonadota</taxon>
        <taxon>Alphaproteobacteria</taxon>
        <taxon>Hyphomicrobiales</taxon>
        <taxon>Phyllobacteriaceae</taxon>
        <taxon>Mesorhizobium</taxon>
    </lineage>
</organism>
<dbReference type="Proteomes" id="UP000216442">
    <property type="component" value="Unassembled WGS sequence"/>
</dbReference>